<proteinExistence type="predicted"/>
<accession>A0ABP5YYY7</accession>
<evidence type="ECO:0000313" key="3">
    <source>
        <dbReference type="Proteomes" id="UP001501777"/>
    </source>
</evidence>
<evidence type="ECO:0000313" key="2">
    <source>
        <dbReference type="EMBL" id="GAA2489464.1"/>
    </source>
</evidence>
<reference evidence="3" key="1">
    <citation type="journal article" date="2019" name="Int. J. Syst. Evol. Microbiol.">
        <title>The Global Catalogue of Microorganisms (GCM) 10K type strain sequencing project: providing services to taxonomists for standard genome sequencing and annotation.</title>
        <authorList>
            <consortium name="The Broad Institute Genomics Platform"/>
            <consortium name="The Broad Institute Genome Sequencing Center for Infectious Disease"/>
            <person name="Wu L."/>
            <person name="Ma J."/>
        </authorList>
    </citation>
    <scope>NUCLEOTIDE SEQUENCE [LARGE SCALE GENOMIC DNA]</scope>
    <source>
        <strain evidence="3">JCM 4395</strain>
    </source>
</reference>
<organism evidence="2 3">
    <name type="scientific">Streptomyces longisporus</name>
    <dbReference type="NCBI Taxonomy" id="1948"/>
    <lineage>
        <taxon>Bacteria</taxon>
        <taxon>Bacillati</taxon>
        <taxon>Actinomycetota</taxon>
        <taxon>Actinomycetes</taxon>
        <taxon>Kitasatosporales</taxon>
        <taxon>Streptomycetaceae</taxon>
        <taxon>Streptomyces</taxon>
    </lineage>
</organism>
<name>A0ABP5YYY7_STRLO</name>
<comment type="caution">
    <text evidence="2">The sequence shown here is derived from an EMBL/GenBank/DDBJ whole genome shotgun (WGS) entry which is preliminary data.</text>
</comment>
<evidence type="ECO:0008006" key="4">
    <source>
        <dbReference type="Google" id="ProtNLM"/>
    </source>
</evidence>
<dbReference type="EMBL" id="BAAASG010000007">
    <property type="protein sequence ID" value="GAA2489464.1"/>
    <property type="molecule type" value="Genomic_DNA"/>
</dbReference>
<feature type="signal peptide" evidence="1">
    <location>
        <begin position="1"/>
        <end position="18"/>
    </location>
</feature>
<evidence type="ECO:0000256" key="1">
    <source>
        <dbReference type="SAM" id="SignalP"/>
    </source>
</evidence>
<protein>
    <recommendedName>
        <fullName evidence="4">Chaplin domain-containing protein</fullName>
    </recommendedName>
</protein>
<gene>
    <name evidence="2" type="ORF">GCM10010276_30450</name>
</gene>
<dbReference type="Proteomes" id="UP001501777">
    <property type="component" value="Unassembled WGS sequence"/>
</dbReference>
<feature type="chain" id="PRO_5047122972" description="Chaplin domain-containing protein" evidence="1">
    <location>
        <begin position="19"/>
        <end position="71"/>
    </location>
</feature>
<sequence length="71" mass="7421">MLAVLTMTGLALATPAHADNDDNPRGHMNVSHRSPLATGLCKEALALVPVFAPVTDQSVDDACNNRDHAGD</sequence>
<keyword evidence="3" id="KW-1185">Reference proteome</keyword>
<keyword evidence="1" id="KW-0732">Signal</keyword>